<dbReference type="Pfam" id="PF06013">
    <property type="entry name" value="WXG100"/>
    <property type="match status" value="1"/>
</dbReference>
<sequence length="103" mass="10700">MTDQYRVDLAHLDAVTAKVAALNSFVTDSLTELDQRIATVQSTWNGAAADAHATAHAEWVAAAARMTEGLDKMRAAAAAAHASYESGTAANLAMLGRSGQVAQ</sequence>
<accession>A0A511M632</accession>
<keyword evidence="3" id="KW-1185">Reference proteome</keyword>
<dbReference type="RefSeq" id="WP_135230979.1">
    <property type="nucleotide sequence ID" value="NZ_BJXA01000001.1"/>
</dbReference>
<gene>
    <name evidence="2" type="ORF">NN4_01170</name>
</gene>
<dbReference type="NCBIfam" id="TIGR03930">
    <property type="entry name" value="WXG100_ESAT6"/>
    <property type="match status" value="1"/>
</dbReference>
<organism evidence="2 3">
    <name type="scientific">Nocardia ninae NBRC 108245</name>
    <dbReference type="NCBI Taxonomy" id="1210091"/>
    <lineage>
        <taxon>Bacteria</taxon>
        <taxon>Bacillati</taxon>
        <taxon>Actinomycetota</taxon>
        <taxon>Actinomycetes</taxon>
        <taxon>Mycobacteriales</taxon>
        <taxon>Nocardiaceae</taxon>
        <taxon>Nocardia</taxon>
    </lineage>
</organism>
<comment type="caution">
    <text evidence="2">The sequence shown here is derived from an EMBL/GenBank/DDBJ whole genome shotgun (WGS) entry which is preliminary data.</text>
</comment>
<reference evidence="2 3" key="1">
    <citation type="submission" date="2019-07" db="EMBL/GenBank/DDBJ databases">
        <title>Whole genome shotgun sequence of Nocardia ninae NBRC 108245.</title>
        <authorList>
            <person name="Hosoyama A."/>
            <person name="Uohara A."/>
            <person name="Ohji S."/>
            <person name="Ichikawa N."/>
        </authorList>
    </citation>
    <scope>NUCLEOTIDE SEQUENCE [LARGE SCALE GENOMIC DNA]</scope>
    <source>
        <strain evidence="2 3">NBRC 108245</strain>
    </source>
</reference>
<dbReference type="SUPFAM" id="SSF140453">
    <property type="entry name" value="EsxAB dimer-like"/>
    <property type="match status" value="1"/>
</dbReference>
<dbReference type="AlphaFoldDB" id="A0A511M632"/>
<dbReference type="InterPro" id="IPR036689">
    <property type="entry name" value="ESAT-6-like_sf"/>
</dbReference>
<protein>
    <recommendedName>
        <fullName evidence="1">ESAT-6-like protein</fullName>
    </recommendedName>
</protein>
<evidence type="ECO:0000313" key="2">
    <source>
        <dbReference type="EMBL" id="GEM35598.1"/>
    </source>
</evidence>
<name>A0A511M632_9NOCA</name>
<comment type="similarity">
    <text evidence="1">Belongs to the WXG100 family.</text>
</comment>
<dbReference type="OrthoDB" id="4571582at2"/>
<dbReference type="InterPro" id="IPR010310">
    <property type="entry name" value="T7SS_ESAT-6-like"/>
</dbReference>
<evidence type="ECO:0000256" key="1">
    <source>
        <dbReference type="RuleBase" id="RU362001"/>
    </source>
</evidence>
<dbReference type="Proteomes" id="UP000321424">
    <property type="component" value="Unassembled WGS sequence"/>
</dbReference>
<proteinExistence type="inferred from homology"/>
<dbReference type="Gene3D" id="1.10.287.1060">
    <property type="entry name" value="ESAT-6-like"/>
    <property type="match status" value="1"/>
</dbReference>
<evidence type="ECO:0000313" key="3">
    <source>
        <dbReference type="Proteomes" id="UP000321424"/>
    </source>
</evidence>
<dbReference type="EMBL" id="BJXA01000001">
    <property type="protein sequence ID" value="GEM35598.1"/>
    <property type="molecule type" value="Genomic_DNA"/>
</dbReference>